<keyword evidence="2" id="KW-0812">Transmembrane</keyword>
<keyword evidence="2" id="KW-1133">Transmembrane helix</keyword>
<dbReference type="EMBL" id="QEOP01000002">
    <property type="protein sequence ID" value="PVZ93967.1"/>
    <property type="molecule type" value="Genomic_DNA"/>
</dbReference>
<evidence type="ECO:0000313" key="3">
    <source>
        <dbReference type="EMBL" id="PVZ93967.1"/>
    </source>
</evidence>
<protein>
    <submittedName>
        <fullName evidence="3">Uncharacterized protein</fullName>
    </submittedName>
</protein>
<dbReference type="Proteomes" id="UP000244893">
    <property type="component" value="Unassembled WGS sequence"/>
</dbReference>
<comment type="caution">
    <text evidence="3">The sequence shown here is derived from an EMBL/GenBank/DDBJ whole genome shotgun (WGS) entry which is preliminary data.</text>
</comment>
<keyword evidence="4" id="KW-1185">Reference proteome</keyword>
<feature type="transmembrane region" description="Helical" evidence="2">
    <location>
        <begin position="12"/>
        <end position="34"/>
    </location>
</feature>
<evidence type="ECO:0000256" key="2">
    <source>
        <dbReference type="SAM" id="Phobius"/>
    </source>
</evidence>
<evidence type="ECO:0000256" key="1">
    <source>
        <dbReference type="SAM" id="MobiDB-lite"/>
    </source>
</evidence>
<gene>
    <name evidence="3" type="ORF">DDQ50_09395</name>
</gene>
<sequence length="285" mass="30383">MDWFYSSAGERITLGVILPFVAIVVAGIVAALIARGGIKRLLRSRDRELKAAAVAGLVDAARQASNWNSLTPHEQALADRAASAADVQLRLLPVPGAPVAANWAGHEIRQFKRASATYSVQFDGPLAEFRDRLIDWQMHPRKSRRIFESDLDRWRTETSREERELQEQQDAWVAQQHAQKFSTGTEAVSTVSTQASSAPVAAPVAAPATPAPAPAAAQAAPPAPVTTPSPAAAPATPLARPSVPLTADSRADLDEPGSVEAPTDENYAPPVSATTVRQRTEAPVE</sequence>
<organism evidence="3 4">
    <name type="scientific">Amnibacterium flavum</name>
    <dbReference type="NCBI Taxonomy" id="2173173"/>
    <lineage>
        <taxon>Bacteria</taxon>
        <taxon>Bacillati</taxon>
        <taxon>Actinomycetota</taxon>
        <taxon>Actinomycetes</taxon>
        <taxon>Micrococcales</taxon>
        <taxon>Microbacteriaceae</taxon>
        <taxon>Amnibacterium</taxon>
    </lineage>
</organism>
<keyword evidence="2" id="KW-0472">Membrane</keyword>
<reference evidence="3 4" key="1">
    <citation type="submission" date="2018-05" db="EMBL/GenBank/DDBJ databases">
        <title>Amnibacterium sp. M8JJ-5, whole genome shotgun sequence.</title>
        <authorList>
            <person name="Tuo L."/>
        </authorList>
    </citation>
    <scope>NUCLEOTIDE SEQUENCE [LARGE SCALE GENOMIC DNA]</scope>
    <source>
        <strain evidence="3 4">M8JJ-5</strain>
    </source>
</reference>
<accession>A0A2V1HUI9</accession>
<feature type="compositionally biased region" description="Low complexity" evidence="1">
    <location>
        <begin position="228"/>
        <end position="237"/>
    </location>
</feature>
<proteinExistence type="predicted"/>
<dbReference type="AlphaFoldDB" id="A0A2V1HUI9"/>
<name>A0A2V1HUI9_9MICO</name>
<evidence type="ECO:0000313" key="4">
    <source>
        <dbReference type="Proteomes" id="UP000244893"/>
    </source>
</evidence>
<feature type="region of interest" description="Disordered" evidence="1">
    <location>
        <begin position="205"/>
        <end position="285"/>
    </location>
</feature>
<feature type="compositionally biased region" description="Low complexity" evidence="1">
    <location>
        <begin position="205"/>
        <end position="220"/>
    </location>
</feature>